<dbReference type="RefSeq" id="XP_002769338.1">
    <property type="nucleotide sequence ID" value="XM_002769292.1"/>
</dbReference>
<dbReference type="InterPro" id="IPR016181">
    <property type="entry name" value="Acyl_CoA_acyltransferase"/>
</dbReference>
<keyword evidence="1" id="KW-0732">Signal</keyword>
<dbReference type="Proteomes" id="UP000007800">
    <property type="component" value="Unassembled WGS sequence"/>
</dbReference>
<dbReference type="AlphaFoldDB" id="C5LMJ1"/>
<evidence type="ECO:0000256" key="1">
    <source>
        <dbReference type="SAM" id="SignalP"/>
    </source>
</evidence>
<organism evidence="3">
    <name type="scientific">Perkinsus marinus (strain ATCC 50983 / TXsc)</name>
    <dbReference type="NCBI Taxonomy" id="423536"/>
    <lineage>
        <taxon>Eukaryota</taxon>
        <taxon>Sar</taxon>
        <taxon>Alveolata</taxon>
        <taxon>Perkinsozoa</taxon>
        <taxon>Perkinsea</taxon>
        <taxon>Perkinsida</taxon>
        <taxon>Perkinsidae</taxon>
        <taxon>Perkinsus</taxon>
    </lineage>
</organism>
<reference evidence="2 3" key="1">
    <citation type="submission" date="2008-07" db="EMBL/GenBank/DDBJ databases">
        <authorList>
            <person name="El-Sayed N."/>
            <person name="Caler E."/>
            <person name="Inman J."/>
            <person name="Amedeo P."/>
            <person name="Hass B."/>
            <person name="Wortman J."/>
        </authorList>
    </citation>
    <scope>NUCLEOTIDE SEQUENCE [LARGE SCALE GENOMIC DNA]</scope>
    <source>
        <strain evidence="3">ATCC 50983 / TXsc</strain>
    </source>
</reference>
<dbReference type="OMA" id="DFICWVA"/>
<dbReference type="GeneID" id="9054774"/>
<dbReference type="InParanoid" id="C5LMJ1"/>
<dbReference type="SUPFAM" id="SSF55729">
    <property type="entry name" value="Acyl-CoA N-acyltransferases (Nat)"/>
    <property type="match status" value="1"/>
</dbReference>
<gene>
    <name evidence="2" type="ORF">Pmar_PMAR024241</name>
</gene>
<evidence type="ECO:0000313" key="3">
    <source>
        <dbReference type="Proteomes" id="UP000007800"/>
    </source>
</evidence>
<keyword evidence="3" id="KW-1185">Reference proteome</keyword>
<proteinExistence type="predicted"/>
<feature type="signal peptide" evidence="1">
    <location>
        <begin position="1"/>
        <end position="18"/>
    </location>
</feature>
<dbReference type="Gene3D" id="3.40.630.30">
    <property type="match status" value="1"/>
</dbReference>
<protein>
    <recommendedName>
        <fullName evidence="4">N-acetyltransferase domain-containing protein</fullName>
    </recommendedName>
</protein>
<feature type="chain" id="PRO_5002954934" description="N-acetyltransferase domain-containing protein" evidence="1">
    <location>
        <begin position="19"/>
        <end position="180"/>
    </location>
</feature>
<sequence length="180" mass="19820">MKLSTFLFFELLSVTAQAGLLDHNVVSEQHALRSLDAVIFRKYEVGDDLSLVDTILLDCKDFICWVAVRSGSKTAVGVVEINIPYEDTPEFLKTEIDAHRSQSPRVGEDKELRVLKPYPNACVYLFVAASNTAAIALYKKSGFIEIWGKQLRIVLGSGLVGTSYVFNGALDIGGFNVELS</sequence>
<evidence type="ECO:0008006" key="4">
    <source>
        <dbReference type="Google" id="ProtNLM"/>
    </source>
</evidence>
<name>C5LMJ1_PERM5</name>
<dbReference type="EMBL" id="GG683549">
    <property type="protein sequence ID" value="EER02056.1"/>
    <property type="molecule type" value="Genomic_DNA"/>
</dbReference>
<evidence type="ECO:0000313" key="2">
    <source>
        <dbReference type="EMBL" id="EER02056.1"/>
    </source>
</evidence>
<accession>C5LMJ1</accession>